<accession>A0AAD8GIR6</accession>
<evidence type="ECO:0000256" key="7">
    <source>
        <dbReference type="ARBA" id="ARBA00040730"/>
    </source>
</evidence>
<dbReference type="PANTHER" id="PTHR43712:SF2">
    <property type="entry name" value="O-METHYLTRANSFERASE CICE"/>
    <property type="match status" value="1"/>
</dbReference>
<evidence type="ECO:0000256" key="8">
    <source>
        <dbReference type="ARBA" id="ARBA00043054"/>
    </source>
</evidence>
<dbReference type="PANTHER" id="PTHR43712">
    <property type="entry name" value="PUTATIVE (AFU_ORTHOLOGUE AFUA_4G14580)-RELATED"/>
    <property type="match status" value="1"/>
</dbReference>
<dbReference type="InterPro" id="IPR029063">
    <property type="entry name" value="SAM-dependent_MTases_sf"/>
</dbReference>
<comment type="function">
    <text evidence="4">Catalyzes the transfer of a methyl group onto N-acetylserotonin, producing melatonin (N-acetyl-5-methoxytryptamine).</text>
</comment>
<evidence type="ECO:0000256" key="3">
    <source>
        <dbReference type="ARBA" id="ARBA00022691"/>
    </source>
</evidence>
<dbReference type="InterPro" id="IPR016461">
    <property type="entry name" value="COMT-like"/>
</dbReference>
<gene>
    <name evidence="11" type="primary">ASMT</name>
    <name evidence="11" type="ORF">AOXY_G2879</name>
</gene>
<evidence type="ECO:0000259" key="10">
    <source>
        <dbReference type="Pfam" id="PF00891"/>
    </source>
</evidence>
<protein>
    <recommendedName>
        <fullName evidence="7">Acetylserotonin O-methyltransferase</fullName>
        <ecNumber evidence="6">2.1.1.4</ecNumber>
    </recommendedName>
    <alternativeName>
        <fullName evidence="8">Hydroxyindole O-methyltransferase</fullName>
    </alternativeName>
</protein>
<dbReference type="Proteomes" id="UP001230051">
    <property type="component" value="Unassembled WGS sequence"/>
</dbReference>
<evidence type="ECO:0000256" key="4">
    <source>
        <dbReference type="ARBA" id="ARBA00037645"/>
    </source>
</evidence>
<dbReference type="EMBL" id="JAGXEW010000002">
    <property type="protein sequence ID" value="KAK1175216.1"/>
    <property type="molecule type" value="Genomic_DNA"/>
</dbReference>
<organism evidence="11 12">
    <name type="scientific">Acipenser oxyrinchus oxyrinchus</name>
    <dbReference type="NCBI Taxonomy" id="40147"/>
    <lineage>
        <taxon>Eukaryota</taxon>
        <taxon>Metazoa</taxon>
        <taxon>Chordata</taxon>
        <taxon>Craniata</taxon>
        <taxon>Vertebrata</taxon>
        <taxon>Euteleostomi</taxon>
        <taxon>Actinopterygii</taxon>
        <taxon>Chondrostei</taxon>
        <taxon>Acipenseriformes</taxon>
        <taxon>Acipenseridae</taxon>
        <taxon>Acipenser</taxon>
    </lineage>
</organism>
<proteinExistence type="predicted"/>
<reference evidence="11" key="1">
    <citation type="submission" date="2022-02" db="EMBL/GenBank/DDBJ databases">
        <title>Atlantic sturgeon de novo genome assembly.</title>
        <authorList>
            <person name="Stock M."/>
            <person name="Klopp C."/>
            <person name="Guiguen Y."/>
            <person name="Cabau C."/>
            <person name="Parinello H."/>
            <person name="Santidrian Yebra-Pimentel E."/>
            <person name="Kuhl H."/>
            <person name="Dirks R.P."/>
            <person name="Guessner J."/>
            <person name="Wuertz S."/>
            <person name="Du K."/>
            <person name="Schartl M."/>
        </authorList>
    </citation>
    <scope>NUCLEOTIDE SEQUENCE</scope>
    <source>
        <strain evidence="11">STURGEONOMICS-FGT-2020</strain>
        <tissue evidence="11">Whole blood</tissue>
    </source>
</reference>
<comment type="caution">
    <text evidence="11">The sequence shown here is derived from an EMBL/GenBank/DDBJ whole genome shotgun (WGS) entry which is preliminary data.</text>
</comment>
<feature type="domain" description="O-methyltransferase C-terminal" evidence="10">
    <location>
        <begin position="3"/>
        <end position="94"/>
    </location>
</feature>
<dbReference type="Gene3D" id="3.40.50.150">
    <property type="entry name" value="Vaccinia Virus protein VP39"/>
    <property type="match status" value="1"/>
</dbReference>
<comment type="pathway">
    <text evidence="5">Aromatic compound metabolism; melatonin biosynthesis; melatonin from serotonin: step 1/2.</text>
</comment>
<dbReference type="InterPro" id="IPR001077">
    <property type="entry name" value="COMT_C"/>
</dbReference>
<dbReference type="AlphaFoldDB" id="A0AAD8GIR6"/>
<evidence type="ECO:0000256" key="5">
    <source>
        <dbReference type="ARBA" id="ARBA00037926"/>
    </source>
</evidence>
<keyword evidence="2" id="KW-0808">Transferase</keyword>
<keyword evidence="1" id="KW-0489">Methyltransferase</keyword>
<evidence type="ECO:0000256" key="9">
    <source>
        <dbReference type="ARBA" id="ARBA00043260"/>
    </source>
</evidence>
<dbReference type="SUPFAM" id="SSF53335">
    <property type="entry name" value="S-adenosyl-L-methionine-dependent methyltransferases"/>
    <property type="match status" value="1"/>
</dbReference>
<evidence type="ECO:0000313" key="11">
    <source>
        <dbReference type="EMBL" id="KAK1175216.1"/>
    </source>
</evidence>
<dbReference type="PROSITE" id="PS51683">
    <property type="entry name" value="SAM_OMT_II"/>
    <property type="match status" value="1"/>
</dbReference>
<dbReference type="GO" id="GO:0030187">
    <property type="term" value="P:melatonin biosynthetic process"/>
    <property type="evidence" value="ECO:0007669"/>
    <property type="project" value="UniProtKB-KW"/>
</dbReference>
<evidence type="ECO:0000256" key="6">
    <source>
        <dbReference type="ARBA" id="ARBA00039116"/>
    </source>
</evidence>
<evidence type="ECO:0000256" key="2">
    <source>
        <dbReference type="ARBA" id="ARBA00022679"/>
    </source>
</evidence>
<dbReference type="GO" id="GO:0032259">
    <property type="term" value="P:methylation"/>
    <property type="evidence" value="ECO:0007669"/>
    <property type="project" value="UniProtKB-KW"/>
</dbReference>
<keyword evidence="9" id="KW-0471">Melatonin biosynthesis</keyword>
<evidence type="ECO:0000256" key="1">
    <source>
        <dbReference type="ARBA" id="ARBA00022603"/>
    </source>
</evidence>
<dbReference type="GO" id="GO:0017096">
    <property type="term" value="F:acetylserotonin O-methyltransferase activity"/>
    <property type="evidence" value="ECO:0007669"/>
    <property type="project" value="UniProtKB-EC"/>
</dbReference>
<sequence length="112" mass="12839">MKDDFFIGELPEGDLYIVGWIIHAWKEKCLQLLHKLYTKCKPGGGILIVEAMLNENRRGPVTFQLLSLNMLVQTEGMECTQSEYFRLLNSAGFKDLQVHRMGKCYDSILGIK</sequence>
<evidence type="ECO:0000313" key="12">
    <source>
        <dbReference type="Proteomes" id="UP001230051"/>
    </source>
</evidence>
<keyword evidence="12" id="KW-1185">Reference proteome</keyword>
<keyword evidence="3" id="KW-0949">S-adenosyl-L-methionine</keyword>
<dbReference type="EC" id="2.1.1.4" evidence="6"/>
<dbReference type="Pfam" id="PF00891">
    <property type="entry name" value="Methyltransf_2"/>
    <property type="match status" value="1"/>
</dbReference>
<name>A0AAD8GIR6_ACIOX</name>